<dbReference type="Gene3D" id="3.30.70.270">
    <property type="match status" value="1"/>
</dbReference>
<dbReference type="CDD" id="cd06225">
    <property type="entry name" value="HAMP"/>
    <property type="match status" value="1"/>
</dbReference>
<dbReference type="SMART" id="SM00091">
    <property type="entry name" value="PAS"/>
    <property type="match status" value="3"/>
</dbReference>
<feature type="domain" description="PAC" evidence="3">
    <location>
        <begin position="435"/>
        <end position="491"/>
    </location>
</feature>
<dbReference type="PROSITE" id="PS50113">
    <property type="entry name" value="PAC"/>
    <property type="match status" value="2"/>
</dbReference>
<feature type="domain" description="PAS" evidence="2">
    <location>
        <begin position="492"/>
        <end position="562"/>
    </location>
</feature>
<dbReference type="CDD" id="cd00130">
    <property type="entry name" value="PAS"/>
    <property type="match status" value="2"/>
</dbReference>
<dbReference type="RefSeq" id="WP_310338307.1">
    <property type="nucleotide sequence ID" value="NZ_JAVDXO010000001.1"/>
</dbReference>
<name>A0ABU1ZH04_9BURK</name>
<dbReference type="PROSITE" id="PS50885">
    <property type="entry name" value="HAMP"/>
    <property type="match status" value="1"/>
</dbReference>
<dbReference type="Gene3D" id="3.30.450.20">
    <property type="entry name" value="PAS domain"/>
    <property type="match status" value="3"/>
</dbReference>
<feature type="domain" description="GGDEF" evidence="5">
    <location>
        <begin position="647"/>
        <end position="780"/>
    </location>
</feature>
<dbReference type="Gene3D" id="1.10.8.500">
    <property type="entry name" value="HAMP domain in histidine kinase"/>
    <property type="match status" value="1"/>
</dbReference>
<dbReference type="InterPro" id="IPR000014">
    <property type="entry name" value="PAS"/>
</dbReference>
<feature type="domain" description="PAS" evidence="2">
    <location>
        <begin position="244"/>
        <end position="314"/>
    </location>
</feature>
<comment type="caution">
    <text evidence="6">The sequence shown here is derived from an EMBL/GenBank/DDBJ whole genome shotgun (WGS) entry which is preliminary data.</text>
</comment>
<dbReference type="Pfam" id="PF08448">
    <property type="entry name" value="PAS_4"/>
    <property type="match status" value="3"/>
</dbReference>
<sequence length="780" mass="87592">MKLRSLLFSASLASVAVGLVATLVALSAVHEENRTSVVRTQAQEASHEVSGLLVLTQEYARHAEPRAAEQWHQRQAAIAKLLSARELVLDEDPALTELRDVNQSLPELFEALEKIPQDDRPFNLRRKEVLMDQLLTSTQATSDYAYQWFQSATVNRRAADKKFQYAALTTLATMLLILLSLVSLVHRRVLRPLRRLDEATAAMSRGDMTQRVASQTQDELGDLSRRFDTMTQTLELNRQQLHDAAKRLRVITDNIPSLIAYIDSDLRYQFTNAYFQQVLAMDPRKLVGKRVADVMGPGDYASLQPYLEAALAGTHQQFERVNIVRGKAVCLLTDYVPDRNEAGDIVGIFATAKDITELKEIQRAYAQGEQRLRAITNNIPAMVGHFDAEERCLFANDTVLKLQGIDAKDTTKHTLRSGLRDDSYAQHQPYVQRVLQGEICGFEGHIQRNGQDVYFQAHLVPDRDTQGQVQGFYLMSFDVTKVRRAEQERKRSEQRLRQITDNLPVLISYIDKDERLQFANKTYQTWLGVDPQAMLGRTILETVGPELYAPRRPYLQRALRGENVRFEAEADALGIHRHLDTNYLPDIDADGKVLGIYTLTTDVSELKAYERQLQALARFDDLTGLPNRLQFNEKMAEALERAQRSKDGLALMFLDVDRFKAINDTLGHAAGDAVLREFAKRLQSSVRQIDVVARLAGDEFVVILEGLHSSAEAEAVARKIVDAAAVPMDVDGQALRVTTSVGVAFQDHAAPALTVPQLLARADEALYDAKAAGRNTFRMA</sequence>
<keyword evidence="1" id="KW-0472">Membrane</keyword>
<dbReference type="Proteomes" id="UP001268089">
    <property type="component" value="Unassembled WGS sequence"/>
</dbReference>
<dbReference type="SUPFAM" id="SSF55785">
    <property type="entry name" value="PYP-like sensor domain (PAS domain)"/>
    <property type="match status" value="3"/>
</dbReference>
<dbReference type="NCBIfam" id="TIGR00254">
    <property type="entry name" value="GGDEF"/>
    <property type="match status" value="1"/>
</dbReference>
<evidence type="ECO:0000313" key="7">
    <source>
        <dbReference type="Proteomes" id="UP001268089"/>
    </source>
</evidence>
<dbReference type="InterPro" id="IPR000160">
    <property type="entry name" value="GGDEF_dom"/>
</dbReference>
<gene>
    <name evidence="6" type="ORF">J2X15_000090</name>
</gene>
<dbReference type="SUPFAM" id="SSF158472">
    <property type="entry name" value="HAMP domain-like"/>
    <property type="match status" value="1"/>
</dbReference>
<dbReference type="Pfam" id="PF00990">
    <property type="entry name" value="GGDEF"/>
    <property type="match status" value="1"/>
</dbReference>
<evidence type="ECO:0000259" key="3">
    <source>
        <dbReference type="PROSITE" id="PS50113"/>
    </source>
</evidence>
<reference evidence="6 7" key="1">
    <citation type="submission" date="2023-07" db="EMBL/GenBank/DDBJ databases">
        <title>Sorghum-associated microbial communities from plants grown in Nebraska, USA.</title>
        <authorList>
            <person name="Schachtman D."/>
        </authorList>
    </citation>
    <scope>NUCLEOTIDE SEQUENCE [LARGE SCALE GENOMIC DNA]</scope>
    <source>
        <strain evidence="6 7">BE308</strain>
    </source>
</reference>
<dbReference type="SMART" id="SM00304">
    <property type="entry name" value="HAMP"/>
    <property type="match status" value="1"/>
</dbReference>
<dbReference type="NCBIfam" id="TIGR00229">
    <property type="entry name" value="sensory_box"/>
    <property type="match status" value="3"/>
</dbReference>
<dbReference type="Pfam" id="PF00672">
    <property type="entry name" value="HAMP"/>
    <property type="match status" value="1"/>
</dbReference>
<dbReference type="PANTHER" id="PTHR44757">
    <property type="entry name" value="DIGUANYLATE CYCLASE DGCP"/>
    <property type="match status" value="1"/>
</dbReference>
<dbReference type="SUPFAM" id="SSF55073">
    <property type="entry name" value="Nucleotide cyclase"/>
    <property type="match status" value="1"/>
</dbReference>
<organism evidence="6 7">
    <name type="scientific">Rhodoferax saidenbachensis</name>
    <dbReference type="NCBI Taxonomy" id="1484693"/>
    <lineage>
        <taxon>Bacteria</taxon>
        <taxon>Pseudomonadati</taxon>
        <taxon>Pseudomonadota</taxon>
        <taxon>Betaproteobacteria</taxon>
        <taxon>Burkholderiales</taxon>
        <taxon>Comamonadaceae</taxon>
        <taxon>Rhodoferax</taxon>
    </lineage>
</organism>
<feature type="domain" description="PAC" evidence="3">
    <location>
        <begin position="314"/>
        <end position="367"/>
    </location>
</feature>
<dbReference type="EMBL" id="JAVDXO010000001">
    <property type="protein sequence ID" value="MDR7304824.1"/>
    <property type="molecule type" value="Genomic_DNA"/>
</dbReference>
<dbReference type="InterPro" id="IPR029787">
    <property type="entry name" value="Nucleotide_cyclase"/>
</dbReference>
<dbReference type="InterPro" id="IPR035965">
    <property type="entry name" value="PAS-like_dom_sf"/>
</dbReference>
<dbReference type="PROSITE" id="PS50887">
    <property type="entry name" value="GGDEF"/>
    <property type="match status" value="1"/>
</dbReference>
<evidence type="ECO:0000256" key="1">
    <source>
        <dbReference type="SAM" id="Phobius"/>
    </source>
</evidence>
<feature type="domain" description="PAS" evidence="2">
    <location>
        <begin position="368"/>
        <end position="438"/>
    </location>
</feature>
<dbReference type="InterPro" id="IPR052155">
    <property type="entry name" value="Biofilm_reg_signaling"/>
</dbReference>
<accession>A0ABU1ZH04</accession>
<dbReference type="SMART" id="SM00267">
    <property type="entry name" value="GGDEF"/>
    <property type="match status" value="1"/>
</dbReference>
<dbReference type="InterPro" id="IPR003660">
    <property type="entry name" value="HAMP_dom"/>
</dbReference>
<evidence type="ECO:0000259" key="4">
    <source>
        <dbReference type="PROSITE" id="PS50885"/>
    </source>
</evidence>
<dbReference type="InterPro" id="IPR013656">
    <property type="entry name" value="PAS_4"/>
</dbReference>
<keyword evidence="1" id="KW-1133">Transmembrane helix</keyword>
<protein>
    <submittedName>
        <fullName evidence="6">Diguanylate cyclase (GGDEF)-like protein/PAS domain S-box-containing protein</fullName>
    </submittedName>
</protein>
<feature type="domain" description="HAMP" evidence="4">
    <location>
        <begin position="187"/>
        <end position="239"/>
    </location>
</feature>
<dbReference type="PANTHER" id="PTHR44757:SF2">
    <property type="entry name" value="BIOFILM ARCHITECTURE MAINTENANCE PROTEIN MBAA"/>
    <property type="match status" value="1"/>
</dbReference>
<dbReference type="InterPro" id="IPR043128">
    <property type="entry name" value="Rev_trsase/Diguanyl_cyclase"/>
</dbReference>
<evidence type="ECO:0000259" key="2">
    <source>
        <dbReference type="PROSITE" id="PS50112"/>
    </source>
</evidence>
<feature type="transmembrane region" description="Helical" evidence="1">
    <location>
        <begin position="165"/>
        <end position="185"/>
    </location>
</feature>
<dbReference type="PROSITE" id="PS50112">
    <property type="entry name" value="PAS"/>
    <property type="match status" value="3"/>
</dbReference>
<evidence type="ECO:0000313" key="6">
    <source>
        <dbReference type="EMBL" id="MDR7304824.1"/>
    </source>
</evidence>
<keyword evidence="7" id="KW-1185">Reference proteome</keyword>
<evidence type="ECO:0000259" key="5">
    <source>
        <dbReference type="PROSITE" id="PS50887"/>
    </source>
</evidence>
<keyword evidence="1" id="KW-0812">Transmembrane</keyword>
<dbReference type="InterPro" id="IPR000700">
    <property type="entry name" value="PAS-assoc_C"/>
</dbReference>
<dbReference type="CDD" id="cd01949">
    <property type="entry name" value="GGDEF"/>
    <property type="match status" value="1"/>
</dbReference>
<proteinExistence type="predicted"/>